<sequence length="241" mass="27304">MDKIKNVLTSTHTMTSPQPGAPLKVYLAVGEEAISGLIAEEGEGKEKPIAYVSRAMKGPEQRYSSPEKHCLALVFDKISFEHVPRIQNKHADALATLGSRVTIQNGKHALEHRVAESPAREEGMSVEGKTNDWRTPIHEQLRTLNITKETRGFCLLNEQMFRKSNDGLLMKCVGEEEGKEKAEQLHGATCGEEGPDLYQRLQRWGIYWPKMKFHYDELQASCKACQETKESMQICNVYNWQ</sequence>
<evidence type="ECO:0000259" key="1">
    <source>
        <dbReference type="Pfam" id="PF17919"/>
    </source>
</evidence>
<dbReference type="Proteomes" id="UP000289738">
    <property type="component" value="Chromosome A02"/>
</dbReference>
<accession>A0A445EFP1</accession>
<dbReference type="PANTHER" id="PTHR48475:SF1">
    <property type="entry name" value="RNASE H TYPE-1 DOMAIN-CONTAINING PROTEIN"/>
    <property type="match status" value="1"/>
</dbReference>
<dbReference type="Gene3D" id="1.10.340.70">
    <property type="match status" value="1"/>
</dbReference>
<dbReference type="EMBL" id="SDMP01000002">
    <property type="protein sequence ID" value="RYR74073.1"/>
    <property type="molecule type" value="Genomic_DNA"/>
</dbReference>
<name>A0A445EFP1_ARAHY</name>
<dbReference type="STRING" id="3818.A0A445EFP1"/>
<gene>
    <name evidence="2" type="ORF">Ahy_A02g008676</name>
</gene>
<evidence type="ECO:0000313" key="2">
    <source>
        <dbReference type="EMBL" id="RYR74073.1"/>
    </source>
</evidence>
<feature type="domain" description="Reverse transcriptase/retrotransposon-derived protein RNase H-like" evidence="1">
    <location>
        <begin position="2"/>
        <end position="82"/>
    </location>
</feature>
<evidence type="ECO:0000313" key="3">
    <source>
        <dbReference type="Proteomes" id="UP000289738"/>
    </source>
</evidence>
<proteinExistence type="predicted"/>
<dbReference type="Pfam" id="PF17919">
    <property type="entry name" value="RT_RNaseH_2"/>
    <property type="match status" value="1"/>
</dbReference>
<keyword evidence="3" id="KW-1185">Reference proteome</keyword>
<dbReference type="InterPro" id="IPR043502">
    <property type="entry name" value="DNA/RNA_pol_sf"/>
</dbReference>
<protein>
    <recommendedName>
        <fullName evidence="1">Reverse transcriptase/retrotransposon-derived protein RNase H-like domain-containing protein</fullName>
    </recommendedName>
</protein>
<dbReference type="AlphaFoldDB" id="A0A445EFP1"/>
<dbReference type="InterPro" id="IPR041577">
    <property type="entry name" value="RT_RNaseH_2"/>
</dbReference>
<reference evidence="2 3" key="1">
    <citation type="submission" date="2019-01" db="EMBL/GenBank/DDBJ databases">
        <title>Sequencing of cultivated peanut Arachis hypogaea provides insights into genome evolution and oil improvement.</title>
        <authorList>
            <person name="Chen X."/>
        </authorList>
    </citation>
    <scope>NUCLEOTIDE SEQUENCE [LARGE SCALE GENOMIC DNA]</scope>
    <source>
        <strain evidence="3">cv. Fuhuasheng</strain>
        <tissue evidence="2">Leaves</tissue>
    </source>
</reference>
<comment type="caution">
    <text evidence="2">The sequence shown here is derived from an EMBL/GenBank/DDBJ whole genome shotgun (WGS) entry which is preliminary data.</text>
</comment>
<dbReference type="SUPFAM" id="SSF56672">
    <property type="entry name" value="DNA/RNA polymerases"/>
    <property type="match status" value="1"/>
</dbReference>
<dbReference type="PANTHER" id="PTHR48475">
    <property type="entry name" value="RIBONUCLEASE H"/>
    <property type="match status" value="1"/>
</dbReference>
<organism evidence="2 3">
    <name type="scientific">Arachis hypogaea</name>
    <name type="common">Peanut</name>
    <dbReference type="NCBI Taxonomy" id="3818"/>
    <lineage>
        <taxon>Eukaryota</taxon>
        <taxon>Viridiplantae</taxon>
        <taxon>Streptophyta</taxon>
        <taxon>Embryophyta</taxon>
        <taxon>Tracheophyta</taxon>
        <taxon>Spermatophyta</taxon>
        <taxon>Magnoliopsida</taxon>
        <taxon>eudicotyledons</taxon>
        <taxon>Gunneridae</taxon>
        <taxon>Pentapetalae</taxon>
        <taxon>rosids</taxon>
        <taxon>fabids</taxon>
        <taxon>Fabales</taxon>
        <taxon>Fabaceae</taxon>
        <taxon>Papilionoideae</taxon>
        <taxon>50 kb inversion clade</taxon>
        <taxon>dalbergioids sensu lato</taxon>
        <taxon>Dalbergieae</taxon>
        <taxon>Pterocarpus clade</taxon>
        <taxon>Arachis</taxon>
    </lineage>
</organism>